<reference evidence="2 3" key="1">
    <citation type="journal article" date="2013" name="PLoS ONE">
        <title>Lactobacillus paracasei comparative genomics: towards species pan-genome definition and exploitation of diversity.</title>
        <authorList>
            <person name="Smokvina T."/>
            <person name="Wels M."/>
            <person name="Polka J."/>
            <person name="Chervaux C."/>
            <person name="Brisse S."/>
            <person name="Boekhorst J."/>
            <person name="van Hylckama Vlieg J.E."/>
            <person name="Siezen R.J."/>
        </authorList>
    </citation>
    <scope>NUCLEOTIDE SEQUENCE [LARGE SCALE GENOMIC DNA]</scope>
    <source>
        <strain evidence="2 3">Lpp7</strain>
    </source>
</reference>
<name>A0A8E0ID68_LACPA</name>
<protein>
    <submittedName>
        <fullName evidence="2">PTS system galactitol transporter subunit IIA</fullName>
    </submittedName>
</protein>
<dbReference type="Proteomes" id="UP000014303">
    <property type="component" value="Unassembled WGS sequence"/>
</dbReference>
<comment type="caution">
    <text evidence="2">The sequence shown here is derived from an EMBL/GenBank/DDBJ whole genome shotgun (WGS) entry which is preliminary data.</text>
</comment>
<dbReference type="InterPro" id="IPR016152">
    <property type="entry name" value="PTrfase/Anion_transptr"/>
</dbReference>
<dbReference type="CDD" id="cd00211">
    <property type="entry name" value="PTS_IIA_fru"/>
    <property type="match status" value="1"/>
</dbReference>
<dbReference type="Gene3D" id="3.40.930.10">
    <property type="entry name" value="Mannitol-specific EII, Chain A"/>
    <property type="match status" value="1"/>
</dbReference>
<dbReference type="SUPFAM" id="SSF55804">
    <property type="entry name" value="Phoshotransferase/anion transport protein"/>
    <property type="match status" value="1"/>
</dbReference>
<dbReference type="EMBL" id="ANJV01000338">
    <property type="protein sequence ID" value="EPC49021.1"/>
    <property type="molecule type" value="Genomic_DNA"/>
</dbReference>
<dbReference type="InterPro" id="IPR002178">
    <property type="entry name" value="PTS_EIIA_type-2_dom"/>
</dbReference>
<dbReference type="InterPro" id="IPR051541">
    <property type="entry name" value="PTS_SugarTrans_NitroReg"/>
</dbReference>
<organism evidence="2 3">
    <name type="scientific">Lacticaseibacillus paracasei subsp. paracasei Lpp7</name>
    <dbReference type="NCBI Taxonomy" id="1256200"/>
    <lineage>
        <taxon>Bacteria</taxon>
        <taxon>Bacillati</taxon>
        <taxon>Bacillota</taxon>
        <taxon>Bacilli</taxon>
        <taxon>Lactobacillales</taxon>
        <taxon>Lactobacillaceae</taxon>
        <taxon>Lacticaseibacillus</taxon>
    </lineage>
</organism>
<accession>A0A8E0ID68</accession>
<feature type="domain" description="PTS EIIA type-2" evidence="1">
    <location>
        <begin position="9"/>
        <end position="159"/>
    </location>
</feature>
<evidence type="ECO:0000313" key="3">
    <source>
        <dbReference type="Proteomes" id="UP000014303"/>
    </source>
</evidence>
<dbReference type="PANTHER" id="PTHR47738:SF3">
    <property type="entry name" value="PHOSPHOTRANSFERASE SYSTEM MANNITOL_FRUCTOSE-SPECIFIC IIA DOMAIN CONTAINING PROTEIN"/>
    <property type="match status" value="1"/>
</dbReference>
<sequence length="168" mass="19261">MVNDLKFDSMLAEELIISDLDVRNSSELFKYVSEVLVEEGYVTNDYGEHLIEREKEFPTGLATKSIDVAIPHTDAVYVKTPFIFIVKTKSNIDFHQMGSVVKDNIIVHPRLVFILGFNRDEMQLKLLQVLMNVFNDQEVMTNVTKSDSKKQIYTILSEKLREVGSEKA</sequence>
<dbReference type="AlphaFoldDB" id="A0A8E0ID68"/>
<dbReference type="Pfam" id="PF00359">
    <property type="entry name" value="PTS_EIIA_2"/>
    <property type="match status" value="1"/>
</dbReference>
<gene>
    <name evidence="2" type="ORF">Lpp7_13692</name>
</gene>
<dbReference type="PROSITE" id="PS51094">
    <property type="entry name" value="PTS_EIIA_TYPE_2"/>
    <property type="match status" value="1"/>
</dbReference>
<proteinExistence type="predicted"/>
<dbReference type="PANTHER" id="PTHR47738">
    <property type="entry name" value="PTS SYSTEM FRUCTOSE-LIKE EIIA COMPONENT-RELATED"/>
    <property type="match status" value="1"/>
</dbReference>
<evidence type="ECO:0000259" key="1">
    <source>
        <dbReference type="PROSITE" id="PS51094"/>
    </source>
</evidence>
<evidence type="ECO:0000313" key="2">
    <source>
        <dbReference type="EMBL" id="EPC49021.1"/>
    </source>
</evidence>